<keyword evidence="2" id="KW-1185">Reference proteome</keyword>
<reference evidence="1 2" key="1">
    <citation type="journal article" date="2023" name="G3 (Bethesda)">
        <title>A chromosome-length genome assembly and annotation of blackberry (Rubus argutus, cv. 'Hillquist').</title>
        <authorList>
            <person name="Bruna T."/>
            <person name="Aryal R."/>
            <person name="Dudchenko O."/>
            <person name="Sargent D.J."/>
            <person name="Mead D."/>
            <person name="Buti M."/>
            <person name="Cavallini A."/>
            <person name="Hytonen T."/>
            <person name="Andres J."/>
            <person name="Pham M."/>
            <person name="Weisz D."/>
            <person name="Mascagni F."/>
            <person name="Usai G."/>
            <person name="Natali L."/>
            <person name="Bassil N."/>
            <person name="Fernandez G.E."/>
            <person name="Lomsadze A."/>
            <person name="Armour M."/>
            <person name="Olukolu B."/>
            <person name="Poorten T."/>
            <person name="Britton C."/>
            <person name="Davik J."/>
            <person name="Ashrafi H."/>
            <person name="Aiden E.L."/>
            <person name="Borodovsky M."/>
            <person name="Worthington M."/>
        </authorList>
    </citation>
    <scope>NUCLEOTIDE SEQUENCE [LARGE SCALE GENOMIC DNA]</scope>
    <source>
        <strain evidence="1">PI 553951</strain>
    </source>
</reference>
<sequence>MDLRPLLSSHWVCSMMEGFAVKLVRDCYGVDCYMYLQGWLHMRHRENWPKTWRPLTAGVLKVNCDGAVLGNSGLRGARVNSSWANGLSALAVELLAIKAGVELDVDQRILLVIIETECQVADWR</sequence>
<accession>A0AAW1VJH6</accession>
<protein>
    <recommendedName>
        <fullName evidence="3">RNase H type-1 domain-containing protein</fullName>
    </recommendedName>
</protein>
<comment type="caution">
    <text evidence="1">The sequence shown here is derived from an EMBL/GenBank/DDBJ whole genome shotgun (WGS) entry which is preliminary data.</text>
</comment>
<dbReference type="AlphaFoldDB" id="A0AAW1VJH6"/>
<evidence type="ECO:0008006" key="3">
    <source>
        <dbReference type="Google" id="ProtNLM"/>
    </source>
</evidence>
<gene>
    <name evidence="1" type="ORF">M0R45_001809</name>
</gene>
<organism evidence="1 2">
    <name type="scientific">Rubus argutus</name>
    <name type="common">Southern blackberry</name>
    <dbReference type="NCBI Taxonomy" id="59490"/>
    <lineage>
        <taxon>Eukaryota</taxon>
        <taxon>Viridiplantae</taxon>
        <taxon>Streptophyta</taxon>
        <taxon>Embryophyta</taxon>
        <taxon>Tracheophyta</taxon>
        <taxon>Spermatophyta</taxon>
        <taxon>Magnoliopsida</taxon>
        <taxon>eudicotyledons</taxon>
        <taxon>Gunneridae</taxon>
        <taxon>Pentapetalae</taxon>
        <taxon>rosids</taxon>
        <taxon>fabids</taxon>
        <taxon>Rosales</taxon>
        <taxon>Rosaceae</taxon>
        <taxon>Rosoideae</taxon>
        <taxon>Rosoideae incertae sedis</taxon>
        <taxon>Rubus</taxon>
    </lineage>
</organism>
<evidence type="ECO:0000313" key="1">
    <source>
        <dbReference type="EMBL" id="KAK9901938.1"/>
    </source>
</evidence>
<dbReference type="Proteomes" id="UP001457282">
    <property type="component" value="Unassembled WGS sequence"/>
</dbReference>
<name>A0AAW1VJH6_RUBAR</name>
<evidence type="ECO:0000313" key="2">
    <source>
        <dbReference type="Proteomes" id="UP001457282"/>
    </source>
</evidence>
<proteinExistence type="predicted"/>
<dbReference type="EMBL" id="JBEDUW010000269">
    <property type="protein sequence ID" value="KAK9901938.1"/>
    <property type="molecule type" value="Genomic_DNA"/>
</dbReference>